<dbReference type="AlphaFoldDB" id="A0A126SXK3"/>
<accession>A0A126SXK3</accession>
<organism evidence="1">
    <name type="scientific">uncultured bacterium UPO35</name>
    <dbReference type="NCBI Taxonomy" id="1776962"/>
    <lineage>
        <taxon>Bacteria</taxon>
        <taxon>environmental samples</taxon>
    </lineage>
</organism>
<evidence type="ECO:0000313" key="1">
    <source>
        <dbReference type="EMBL" id="AMK59026.1"/>
    </source>
</evidence>
<protein>
    <submittedName>
        <fullName evidence="1">Uncharacterized protein</fullName>
    </submittedName>
</protein>
<sequence>MIMTAITDTPFASLDAEGRLLSPVHKGPTKPGQFGFRGELALKFAEKLSDEARPPEVKLDQVMTVASAGSSTLPFLTGFSPDFSHLHLLCEVLGDKLAPDGKYFFFAGNLDISKKYQVPYNGATFYVLPLDEATVYNELLELFNIERNDLKKLDTGAKLAAVADAAAGYKDTWPEKSYAEMLGIVGQVKIKENRPV</sequence>
<dbReference type="EMBL" id="KU144965">
    <property type="protein sequence ID" value="AMK59026.1"/>
    <property type="molecule type" value="Genomic_DNA"/>
</dbReference>
<name>A0A126SXK3_9BACT</name>
<proteinExistence type="predicted"/>
<reference evidence="1" key="1">
    <citation type="journal article" date="2016" name="Appl. Environ. Microbiol.">
        <title>Functional Metagenomics of a Biostimulated Petroleum-Contaminated Soil Reveals an Extraordinary Diversity of Extradiol Dioxygenases.</title>
        <authorList>
            <person name="Terron-Gonzalez L."/>
            <person name="Martin-Cabello G."/>
            <person name="Ferrer M."/>
            <person name="Santero E."/>
        </authorList>
    </citation>
    <scope>NUCLEOTIDE SEQUENCE</scope>
</reference>